<dbReference type="AlphaFoldDB" id="A0A2S9RRT3"/>
<comment type="caution">
    <text evidence="1">The sequence shown here is derived from an EMBL/GenBank/DDBJ whole genome shotgun (WGS) entry which is preliminary data.</text>
</comment>
<dbReference type="Proteomes" id="UP000238532">
    <property type="component" value="Unassembled WGS sequence"/>
</dbReference>
<dbReference type="Gene3D" id="3.40.50.2300">
    <property type="match status" value="1"/>
</dbReference>
<evidence type="ECO:0000313" key="1">
    <source>
        <dbReference type="EMBL" id="PRJ64722.1"/>
    </source>
</evidence>
<dbReference type="InterPro" id="IPR011006">
    <property type="entry name" value="CheY-like_superfamily"/>
</dbReference>
<accession>A0A2S9RRT3</accession>
<proteinExistence type="predicted"/>
<dbReference type="SUPFAM" id="SSF52172">
    <property type="entry name" value="CheY-like"/>
    <property type="match status" value="1"/>
</dbReference>
<gene>
    <name evidence="1" type="ORF">BV102_00706</name>
</gene>
<evidence type="ECO:0000313" key="2">
    <source>
        <dbReference type="Proteomes" id="UP000238532"/>
    </source>
</evidence>
<dbReference type="RefSeq" id="WP_105878511.1">
    <property type="nucleotide sequence ID" value="NZ_CP135761.1"/>
</dbReference>
<organism evidence="1 2">
    <name type="scientific">Haemophilus influenzae</name>
    <dbReference type="NCBI Taxonomy" id="727"/>
    <lineage>
        <taxon>Bacteria</taxon>
        <taxon>Pseudomonadati</taxon>
        <taxon>Pseudomonadota</taxon>
        <taxon>Gammaproteobacteria</taxon>
        <taxon>Pasteurellales</taxon>
        <taxon>Pasteurellaceae</taxon>
        <taxon>Haemophilus</taxon>
    </lineage>
</organism>
<sequence length="310" mass="35970">MSKYILIIDDEKVQAENLAKQLSKNFYQDDLVFEHYSTEDKLSQALETRFYRLAIIDVKLDGFSQSGIQLAIRMIDENPLIKILFVSSFKEQYLNEFNSLNFDSNIISFLAKGEFLQLCESLSNEIRHYVVDADYNSTVLTNDTLLSLYEEAVNQTNRNKKGILFERFLSILFHSIGFNFIQKRVKDSTSEIDLVIRNDINDPFLYKFGKYILVESKNEKEKINKDKFVLFRTKLNTTNQLVELGIIATSNLVAKTVKEEELRSSAEKGKVILLSRIELFRLIKSNNKLSEFKDIIDEQVRGIKYACLDS</sequence>
<protein>
    <submittedName>
        <fullName evidence="1">Uncharacterized protein</fullName>
    </submittedName>
</protein>
<dbReference type="EMBL" id="NEBY01000093">
    <property type="protein sequence ID" value="PRJ64722.1"/>
    <property type="molecule type" value="Genomic_DNA"/>
</dbReference>
<name>A0A2S9RRT3_HAEIF</name>
<reference evidence="1 2" key="1">
    <citation type="submission" date="2017-04" db="EMBL/GenBank/DDBJ databases">
        <title>Haemophilus influenzae in COPD genome sequencing project.</title>
        <authorList>
            <person name="Murphy T.F."/>
            <person name="Kong Y."/>
            <person name="Nadendla S."/>
            <person name="Tettelin H."/>
            <person name="Pettigrew M."/>
        </authorList>
    </citation>
    <scope>NUCLEOTIDE SEQUENCE [LARGE SCALE GENOMIC DNA]</scope>
    <source>
        <strain evidence="1 2">56P127H1</strain>
    </source>
</reference>